<organism evidence="1 2">
    <name type="scientific">Methylobacterium komagatae</name>
    <dbReference type="NCBI Taxonomy" id="374425"/>
    <lineage>
        <taxon>Bacteria</taxon>
        <taxon>Pseudomonadati</taxon>
        <taxon>Pseudomonadota</taxon>
        <taxon>Alphaproteobacteria</taxon>
        <taxon>Hyphomicrobiales</taxon>
        <taxon>Methylobacteriaceae</taxon>
        <taxon>Methylobacterium</taxon>
    </lineage>
</organism>
<reference evidence="2" key="1">
    <citation type="journal article" date="2019" name="Int. J. Syst. Evol. Microbiol.">
        <title>The Global Catalogue of Microorganisms (GCM) 10K type strain sequencing project: providing services to taxonomists for standard genome sequencing and annotation.</title>
        <authorList>
            <consortium name="The Broad Institute Genomics Platform"/>
            <consortium name="The Broad Institute Genome Sequencing Center for Infectious Disease"/>
            <person name="Wu L."/>
            <person name="Ma J."/>
        </authorList>
    </citation>
    <scope>NUCLEOTIDE SEQUENCE [LARGE SCALE GENOMIC DNA]</scope>
    <source>
        <strain evidence="2">CCUG 48316</strain>
    </source>
</reference>
<keyword evidence="2" id="KW-1185">Reference proteome</keyword>
<evidence type="ECO:0000313" key="2">
    <source>
        <dbReference type="Proteomes" id="UP001596292"/>
    </source>
</evidence>
<gene>
    <name evidence="1" type="ORF">ACFQE0_24420</name>
</gene>
<sequence>MIQRHTTTLDSALAALMRTLGRLTRRVVAPAATTGRPVGGPVVFRHYL</sequence>
<dbReference type="EMBL" id="JBHSWN010000001">
    <property type="protein sequence ID" value="MFC6792424.1"/>
    <property type="molecule type" value="Genomic_DNA"/>
</dbReference>
<name>A0ABW2BRF0_9HYPH</name>
<proteinExistence type="predicted"/>
<dbReference type="RefSeq" id="WP_378974277.1">
    <property type="nucleotide sequence ID" value="NZ_JBHSWN010000001.1"/>
</dbReference>
<accession>A0ABW2BRF0</accession>
<dbReference type="Proteomes" id="UP001596292">
    <property type="component" value="Unassembled WGS sequence"/>
</dbReference>
<protein>
    <submittedName>
        <fullName evidence="1">Uncharacterized protein</fullName>
    </submittedName>
</protein>
<evidence type="ECO:0000313" key="1">
    <source>
        <dbReference type="EMBL" id="MFC6792424.1"/>
    </source>
</evidence>
<comment type="caution">
    <text evidence="1">The sequence shown here is derived from an EMBL/GenBank/DDBJ whole genome shotgun (WGS) entry which is preliminary data.</text>
</comment>